<sequence>MGIEGDGSGVAKLGAQGPSVGDGSAEARDGEEAGRGIGGGGGAILPLIAGQSAKVRADHQENRIAAELARQRTALVRRPGRP</sequence>
<feature type="region of interest" description="Disordered" evidence="1">
    <location>
        <begin position="1"/>
        <end position="38"/>
    </location>
</feature>
<dbReference type="Proteomes" id="UP000587586">
    <property type="component" value="Unassembled WGS sequence"/>
</dbReference>
<evidence type="ECO:0000313" key="2">
    <source>
        <dbReference type="EMBL" id="GFO69744.1"/>
    </source>
</evidence>
<evidence type="ECO:0000313" key="3">
    <source>
        <dbReference type="Proteomes" id="UP000587586"/>
    </source>
</evidence>
<feature type="compositionally biased region" description="Basic and acidic residues" evidence="1">
    <location>
        <begin position="25"/>
        <end position="34"/>
    </location>
</feature>
<dbReference type="AlphaFoldDB" id="A0A6V8NCY9"/>
<reference evidence="3" key="1">
    <citation type="submission" date="2020-06" db="EMBL/GenBank/DDBJ databases">
        <title>Draft genomic sequecing of Geomonas sp. Red745.</title>
        <authorList>
            <person name="Itoh H."/>
            <person name="Xu Z.X."/>
            <person name="Ushijima N."/>
            <person name="Masuda Y."/>
            <person name="Shiratori Y."/>
            <person name="Senoo K."/>
        </authorList>
    </citation>
    <scope>NUCLEOTIDE SEQUENCE [LARGE SCALE GENOMIC DNA]</scope>
    <source>
        <strain evidence="3">Red745</strain>
    </source>
</reference>
<keyword evidence="3" id="KW-1185">Reference proteome</keyword>
<protein>
    <submittedName>
        <fullName evidence="2">Uncharacterized protein</fullName>
    </submittedName>
</protein>
<accession>A0A6V8NCY9</accession>
<organism evidence="2 3">
    <name type="scientific">Geomonas limicola</name>
    <dbReference type="NCBI Taxonomy" id="2740186"/>
    <lineage>
        <taxon>Bacteria</taxon>
        <taxon>Pseudomonadati</taxon>
        <taxon>Thermodesulfobacteriota</taxon>
        <taxon>Desulfuromonadia</taxon>
        <taxon>Geobacterales</taxon>
        <taxon>Geobacteraceae</taxon>
        <taxon>Geomonas</taxon>
    </lineage>
</organism>
<dbReference type="EMBL" id="BLXZ01000007">
    <property type="protein sequence ID" value="GFO69744.1"/>
    <property type="molecule type" value="Genomic_DNA"/>
</dbReference>
<comment type="caution">
    <text evidence="2">The sequence shown here is derived from an EMBL/GenBank/DDBJ whole genome shotgun (WGS) entry which is preliminary data.</text>
</comment>
<evidence type="ECO:0000256" key="1">
    <source>
        <dbReference type="SAM" id="MobiDB-lite"/>
    </source>
</evidence>
<gene>
    <name evidence="2" type="ORF">GMLC_33230</name>
</gene>
<name>A0A6V8NCY9_9BACT</name>
<proteinExistence type="predicted"/>